<keyword evidence="3" id="KW-0808">Transferase</keyword>
<sequence length="412" mass="43269">MTAPDDLVARDAAAFFHQHGSSPCVSALRAAHGLWLEDMNGRRFIDLHGNTVHHIGHAHPEIVAALKQQLDDLAFAPRRYTNAPAVALAQALLTRWPGPPARVLFATGGSDAIEIALKLARVATGRFETVSLEGSYHGHGFGAFGLSSATSDPRLGAFLPGRHHVTPYWVGEDGPARMLEAIAGHLATGRIAAVIAEPMRSNCHVPPADLWPRVRALCDAHGTKLIFDEIPSGLGKTGRFFAFEHFGAMPDMAVLGKALGGGMVPIAAVIGDARLNVAPELELGHYTHEKNPLTTRAALTLLEIIARDDLVVRARDAGGRLAAGVADIAARVPGVRGTRGLGLLLTVEFDATCFGQAPGPAFAEHLVATCFAHGLSTTAKGGAAIGLSLPLTVTEAEIVEVLGRIEAVAGRL</sequence>
<dbReference type="Gene3D" id="3.90.1150.10">
    <property type="entry name" value="Aspartate Aminotransferase, domain 1"/>
    <property type="match status" value="1"/>
</dbReference>
<dbReference type="InterPro" id="IPR050103">
    <property type="entry name" value="Class-III_PLP-dep_AT"/>
</dbReference>
<reference evidence="6" key="2">
    <citation type="submission" date="2023-01" db="EMBL/GenBank/DDBJ databases">
        <authorList>
            <person name="Sun Q."/>
            <person name="Evtushenko L."/>
        </authorList>
    </citation>
    <scope>NUCLEOTIDE SEQUENCE</scope>
    <source>
        <strain evidence="6">VKM B-2484</strain>
    </source>
</reference>
<dbReference type="InterPro" id="IPR015422">
    <property type="entry name" value="PyrdxlP-dep_Trfase_small"/>
</dbReference>
<dbReference type="InterPro" id="IPR005814">
    <property type="entry name" value="Aminotrans_3"/>
</dbReference>
<evidence type="ECO:0000256" key="3">
    <source>
        <dbReference type="ARBA" id="ARBA00022679"/>
    </source>
</evidence>
<evidence type="ECO:0000256" key="5">
    <source>
        <dbReference type="RuleBase" id="RU003560"/>
    </source>
</evidence>
<organism evidence="6 7">
    <name type="scientific">Ancylobacter dichloromethanicus</name>
    <dbReference type="NCBI Taxonomy" id="518825"/>
    <lineage>
        <taxon>Bacteria</taxon>
        <taxon>Pseudomonadati</taxon>
        <taxon>Pseudomonadota</taxon>
        <taxon>Alphaproteobacteria</taxon>
        <taxon>Hyphomicrobiales</taxon>
        <taxon>Xanthobacteraceae</taxon>
        <taxon>Ancylobacter</taxon>
    </lineage>
</organism>
<dbReference type="GO" id="GO:0008483">
    <property type="term" value="F:transaminase activity"/>
    <property type="evidence" value="ECO:0007669"/>
    <property type="project" value="UniProtKB-KW"/>
</dbReference>
<dbReference type="CDD" id="cd00610">
    <property type="entry name" value="OAT_like"/>
    <property type="match status" value="1"/>
</dbReference>
<evidence type="ECO:0000256" key="2">
    <source>
        <dbReference type="ARBA" id="ARBA00022576"/>
    </source>
</evidence>
<protein>
    <submittedName>
        <fullName evidence="6">Aspartate aminotransferase family protein</fullName>
    </submittedName>
</protein>
<comment type="similarity">
    <text evidence="5">Belongs to the class-III pyridoxal-phosphate-dependent aminotransferase family.</text>
</comment>
<proteinExistence type="inferred from homology"/>
<keyword evidence="4 5" id="KW-0663">Pyridoxal phosphate</keyword>
<dbReference type="Proteomes" id="UP001143370">
    <property type="component" value="Unassembled WGS sequence"/>
</dbReference>
<dbReference type="Pfam" id="PF00202">
    <property type="entry name" value="Aminotran_3"/>
    <property type="match status" value="1"/>
</dbReference>
<comment type="cofactor">
    <cofactor evidence="1">
        <name>pyridoxal 5'-phosphate</name>
        <dbReference type="ChEBI" id="CHEBI:597326"/>
    </cofactor>
</comment>
<dbReference type="InterPro" id="IPR015424">
    <property type="entry name" value="PyrdxlP-dep_Trfase"/>
</dbReference>
<keyword evidence="7" id="KW-1185">Reference proteome</keyword>
<reference evidence="6" key="1">
    <citation type="journal article" date="2014" name="Int. J. Syst. Evol. Microbiol.">
        <title>Complete genome sequence of Corynebacterium casei LMG S-19264T (=DSM 44701T), isolated from a smear-ripened cheese.</title>
        <authorList>
            <consortium name="US DOE Joint Genome Institute (JGI-PGF)"/>
            <person name="Walter F."/>
            <person name="Albersmeier A."/>
            <person name="Kalinowski J."/>
            <person name="Ruckert C."/>
        </authorList>
    </citation>
    <scope>NUCLEOTIDE SEQUENCE</scope>
    <source>
        <strain evidence="6">VKM B-2484</strain>
    </source>
</reference>
<gene>
    <name evidence="6" type="ORF">GCM10017643_47660</name>
</gene>
<evidence type="ECO:0000256" key="4">
    <source>
        <dbReference type="ARBA" id="ARBA00022898"/>
    </source>
</evidence>
<dbReference type="AlphaFoldDB" id="A0A9W6JFL0"/>
<keyword evidence="2 6" id="KW-0032">Aminotransferase</keyword>
<dbReference type="RefSeq" id="WP_213370352.1">
    <property type="nucleotide sequence ID" value="NZ_BSFJ01000044.1"/>
</dbReference>
<dbReference type="InterPro" id="IPR015421">
    <property type="entry name" value="PyrdxlP-dep_Trfase_major"/>
</dbReference>
<dbReference type="GO" id="GO:0042802">
    <property type="term" value="F:identical protein binding"/>
    <property type="evidence" value="ECO:0007669"/>
    <property type="project" value="TreeGrafter"/>
</dbReference>
<accession>A0A9W6JFL0</accession>
<dbReference type="PIRSF" id="PIRSF000521">
    <property type="entry name" value="Transaminase_4ab_Lys_Orn"/>
    <property type="match status" value="1"/>
</dbReference>
<name>A0A9W6JFL0_9HYPH</name>
<dbReference type="EMBL" id="BSFJ01000044">
    <property type="protein sequence ID" value="GLK74648.1"/>
    <property type="molecule type" value="Genomic_DNA"/>
</dbReference>
<dbReference type="Gene3D" id="3.40.640.10">
    <property type="entry name" value="Type I PLP-dependent aspartate aminotransferase-like (Major domain)"/>
    <property type="match status" value="1"/>
</dbReference>
<dbReference type="PANTHER" id="PTHR11986:SF79">
    <property type="entry name" value="ACETYLORNITHINE AMINOTRANSFERASE, MITOCHONDRIAL"/>
    <property type="match status" value="1"/>
</dbReference>
<evidence type="ECO:0000256" key="1">
    <source>
        <dbReference type="ARBA" id="ARBA00001933"/>
    </source>
</evidence>
<evidence type="ECO:0000313" key="7">
    <source>
        <dbReference type="Proteomes" id="UP001143370"/>
    </source>
</evidence>
<dbReference type="SUPFAM" id="SSF53383">
    <property type="entry name" value="PLP-dependent transferases"/>
    <property type="match status" value="1"/>
</dbReference>
<evidence type="ECO:0000313" key="6">
    <source>
        <dbReference type="EMBL" id="GLK74648.1"/>
    </source>
</evidence>
<dbReference type="PANTHER" id="PTHR11986">
    <property type="entry name" value="AMINOTRANSFERASE CLASS III"/>
    <property type="match status" value="1"/>
</dbReference>
<comment type="caution">
    <text evidence="6">The sequence shown here is derived from an EMBL/GenBank/DDBJ whole genome shotgun (WGS) entry which is preliminary data.</text>
</comment>
<dbReference type="GO" id="GO:0030170">
    <property type="term" value="F:pyridoxal phosphate binding"/>
    <property type="evidence" value="ECO:0007669"/>
    <property type="project" value="InterPro"/>
</dbReference>